<dbReference type="EMBL" id="CADCXV010000940">
    <property type="protein sequence ID" value="CAB0039131.1"/>
    <property type="molecule type" value="Genomic_DNA"/>
</dbReference>
<evidence type="ECO:0000313" key="3">
    <source>
        <dbReference type="Proteomes" id="UP000479190"/>
    </source>
</evidence>
<protein>
    <recommendedName>
        <fullName evidence="4">CHK kinase-like domain-containing protein</fullName>
    </recommendedName>
</protein>
<dbReference type="InterPro" id="IPR004119">
    <property type="entry name" value="EcKL"/>
</dbReference>
<keyword evidence="3" id="KW-1185">Reference proteome</keyword>
<evidence type="ECO:0000256" key="1">
    <source>
        <dbReference type="SAM" id="MobiDB-lite"/>
    </source>
</evidence>
<name>A0A6H5IW64_9HYME</name>
<dbReference type="Pfam" id="PF02958">
    <property type="entry name" value="EcKL"/>
    <property type="match status" value="1"/>
</dbReference>
<feature type="region of interest" description="Disordered" evidence="1">
    <location>
        <begin position="247"/>
        <end position="284"/>
    </location>
</feature>
<evidence type="ECO:0008006" key="4">
    <source>
        <dbReference type="Google" id="ProtNLM"/>
    </source>
</evidence>
<gene>
    <name evidence="2" type="ORF">TBRA_LOCUS10889</name>
</gene>
<dbReference type="PANTHER" id="PTHR11012:SF48">
    <property type="entry name" value="CHK KINASE-LIKE DOMAIN-CONTAINING PROTEIN-RELATED"/>
    <property type="match status" value="1"/>
</dbReference>
<reference evidence="2 3" key="1">
    <citation type="submission" date="2020-02" db="EMBL/GenBank/DDBJ databases">
        <authorList>
            <person name="Ferguson B K."/>
        </authorList>
    </citation>
    <scope>NUCLEOTIDE SEQUENCE [LARGE SCALE GENOMIC DNA]</scope>
</reference>
<accession>A0A6H5IW64</accession>
<feature type="compositionally biased region" description="Acidic residues" evidence="1">
    <location>
        <begin position="259"/>
        <end position="271"/>
    </location>
</feature>
<sequence>MEVSESDPLSLDSEANRQPEEQQQQEQEQEQEQPQEQQKVLRIRPAPRAKQQRDQSFYHFSRSDIKEILDKVLTLDGKELEIISYVARPIARPSEGGVVNRLYRLIVGYRLTSPANPDERTRPEVLRFLVWPLISSQDRYDFLRGEDGSLKPWDNEAHFWAGIMPVLEANCRAEPFTPRRLLVNSRVVVFEDLREQGWYMYLKRPPRLPTDHLYAALRALARYHAAVESTERETDLTLGQMLVRGADDDGDGSVSFEENNSEENDSDEGQAGDEASNSSSTRPPLDWVNIDLTLELIEAICRQTGMDSSRVRTGFLQAFGSVMSWDQTNQLVKRTLNQADLWPCHLFFQQPPGQPPGKFMPACRFVAGGFDLVPHVSRLLDVAELVQLSTSRNQRRCHEAAMLEDYHRALCRALEENQRDDSTPLLPTFEDVLAEYEAVRVAGLYLAAMQLSLPRRWSSWSRRQPSGCRQRVEHPNVYLRLSVFRRSNEHVWACCRNDPPYRVQLADLCGELVTRLAKMMPMIEVSPAELLDAQNNRIAAAADADVDGAAGAADDQRQQQLQE</sequence>
<dbReference type="Proteomes" id="UP000479190">
    <property type="component" value="Unassembled WGS sequence"/>
</dbReference>
<dbReference type="OrthoDB" id="190089at2759"/>
<feature type="region of interest" description="Disordered" evidence="1">
    <location>
        <begin position="1"/>
        <end position="56"/>
    </location>
</feature>
<organism evidence="2 3">
    <name type="scientific">Trichogramma brassicae</name>
    <dbReference type="NCBI Taxonomy" id="86971"/>
    <lineage>
        <taxon>Eukaryota</taxon>
        <taxon>Metazoa</taxon>
        <taxon>Ecdysozoa</taxon>
        <taxon>Arthropoda</taxon>
        <taxon>Hexapoda</taxon>
        <taxon>Insecta</taxon>
        <taxon>Pterygota</taxon>
        <taxon>Neoptera</taxon>
        <taxon>Endopterygota</taxon>
        <taxon>Hymenoptera</taxon>
        <taxon>Apocrita</taxon>
        <taxon>Proctotrupomorpha</taxon>
        <taxon>Chalcidoidea</taxon>
        <taxon>Trichogrammatidae</taxon>
        <taxon>Trichogramma</taxon>
    </lineage>
</organism>
<evidence type="ECO:0000313" key="2">
    <source>
        <dbReference type="EMBL" id="CAB0039131.1"/>
    </source>
</evidence>
<proteinExistence type="predicted"/>
<dbReference type="PANTHER" id="PTHR11012">
    <property type="entry name" value="PROTEIN KINASE-LIKE DOMAIN-CONTAINING"/>
    <property type="match status" value="1"/>
</dbReference>
<dbReference type="AlphaFoldDB" id="A0A6H5IW64"/>